<evidence type="ECO:0000256" key="1">
    <source>
        <dbReference type="SAM" id="Phobius"/>
    </source>
</evidence>
<reference evidence="2" key="1">
    <citation type="journal article" date="2015" name="J. Microbiol. Biotechnol.">
        <title>Characterization of a Soil Metagenome-Derived Gene Encoding Wax Ester Synthase.</title>
        <authorList>
            <person name="Kim N.H."/>
            <person name="Park J.H."/>
            <person name="Chung E."/>
            <person name="So H.A."/>
            <person name="Lee M.H."/>
            <person name="Kim J.C."/>
            <person name="Hwang E.C."/>
            <person name="Lee S.W."/>
        </authorList>
    </citation>
    <scope>NUCLEOTIDE SEQUENCE</scope>
</reference>
<dbReference type="AlphaFoldDB" id="A0A0R7N6I3"/>
<evidence type="ECO:0008006" key="3">
    <source>
        <dbReference type="Google" id="ProtNLM"/>
    </source>
</evidence>
<sequence>MAACWVWWIAAAVLIGAELVTGTFYLLAIGIAAAIGGLAAWMGTSVAMQFLIAGVLGVALTMAAHQWRIKRGVPPPQPALDVGGIVRVEKWNDDGTARVAYRGSTWDAELETPATPRAESLYITATRGSVLVLSDRRPA</sequence>
<accession>A0A0R7N6I3</accession>
<feature type="transmembrane region" description="Helical" evidence="1">
    <location>
        <begin position="46"/>
        <end position="64"/>
    </location>
</feature>
<evidence type="ECO:0000313" key="2">
    <source>
        <dbReference type="EMBL" id="AKQ70974.1"/>
    </source>
</evidence>
<protein>
    <recommendedName>
        <fullName evidence="3">NfeD-like C-terminal domain-containing protein</fullName>
    </recommendedName>
</protein>
<dbReference type="EMBL" id="KR057702">
    <property type="protein sequence ID" value="AKQ70974.1"/>
    <property type="molecule type" value="Genomic_DNA"/>
</dbReference>
<keyword evidence="1" id="KW-1133">Transmembrane helix</keyword>
<organism evidence="2">
    <name type="scientific">bacterium enrichment culture</name>
    <dbReference type="NCBI Taxonomy" id="207831"/>
    <lineage>
        <taxon>Bacteria</taxon>
        <taxon>environmental samples</taxon>
    </lineage>
</organism>
<proteinExistence type="predicted"/>
<feature type="transmembrane region" description="Helical" evidence="1">
    <location>
        <begin position="7"/>
        <end position="40"/>
    </location>
</feature>
<keyword evidence="1" id="KW-0472">Membrane</keyword>
<keyword evidence="1" id="KW-0812">Transmembrane</keyword>
<name>A0A0R7N6I3_9BACT</name>